<keyword evidence="2" id="KW-0131">Cell cycle</keyword>
<feature type="region of interest" description="Disordered" evidence="3">
    <location>
        <begin position="31"/>
        <end position="63"/>
    </location>
</feature>
<dbReference type="GO" id="GO:0005634">
    <property type="term" value="C:nucleus"/>
    <property type="evidence" value="ECO:0007669"/>
    <property type="project" value="TreeGrafter"/>
</dbReference>
<reference evidence="4 5" key="1">
    <citation type="journal article" date="2019" name="G3 (Bethesda)">
        <title>Sequencing of a Wild Apple (Malus baccata) Genome Unravels the Differences Between Cultivated and Wild Apple Species Regarding Disease Resistance and Cold Tolerance.</title>
        <authorList>
            <person name="Chen X."/>
        </authorList>
    </citation>
    <scope>NUCLEOTIDE SEQUENCE [LARGE SCALE GENOMIC DNA]</scope>
    <source>
        <strain evidence="5">cv. Shandingzi</strain>
        <tissue evidence="4">Leaves</tissue>
    </source>
</reference>
<keyword evidence="1" id="KW-0649">Protein kinase inhibitor</keyword>
<dbReference type="AlphaFoldDB" id="A0A540MNR0"/>
<dbReference type="GO" id="GO:0004860">
    <property type="term" value="F:protein kinase inhibitor activity"/>
    <property type="evidence" value="ECO:0007669"/>
    <property type="project" value="UniProtKB-KW"/>
</dbReference>
<dbReference type="PANTHER" id="PTHR33142:SF15">
    <property type="entry name" value="CYCLIN-DEPENDENT PROTEIN KINASE INHIBITOR SMR4"/>
    <property type="match status" value="1"/>
</dbReference>
<dbReference type="InterPro" id="IPR040389">
    <property type="entry name" value="SMR"/>
</dbReference>
<feature type="compositionally biased region" description="Basic residues" evidence="3">
    <location>
        <begin position="39"/>
        <end position="54"/>
    </location>
</feature>
<dbReference type="Proteomes" id="UP000315295">
    <property type="component" value="Unassembled WGS sequence"/>
</dbReference>
<dbReference type="EMBL" id="VIEB01000213">
    <property type="protein sequence ID" value="TQE00431.1"/>
    <property type="molecule type" value="Genomic_DNA"/>
</dbReference>
<organism evidence="4 5">
    <name type="scientific">Malus baccata</name>
    <name type="common">Siberian crab apple</name>
    <name type="synonym">Pyrus baccata</name>
    <dbReference type="NCBI Taxonomy" id="106549"/>
    <lineage>
        <taxon>Eukaryota</taxon>
        <taxon>Viridiplantae</taxon>
        <taxon>Streptophyta</taxon>
        <taxon>Embryophyta</taxon>
        <taxon>Tracheophyta</taxon>
        <taxon>Spermatophyta</taxon>
        <taxon>Magnoliopsida</taxon>
        <taxon>eudicotyledons</taxon>
        <taxon>Gunneridae</taxon>
        <taxon>Pentapetalae</taxon>
        <taxon>rosids</taxon>
        <taxon>fabids</taxon>
        <taxon>Rosales</taxon>
        <taxon>Rosaceae</taxon>
        <taxon>Amygdaloideae</taxon>
        <taxon>Maleae</taxon>
        <taxon>Malus</taxon>
    </lineage>
</organism>
<comment type="caution">
    <text evidence="4">The sequence shown here is derived from an EMBL/GenBank/DDBJ whole genome shotgun (WGS) entry which is preliminary data.</text>
</comment>
<evidence type="ECO:0000256" key="3">
    <source>
        <dbReference type="SAM" id="MobiDB-lite"/>
    </source>
</evidence>
<sequence length="83" mass="9425">MVVNMMMEVEPEVDYEKGCCTPKRSEFRIPEAVAPPPAPKKKAFWVGKKKKNKKPPQPPKNGYFNPPDLELLFAVTPVQQAWA</sequence>
<keyword evidence="5" id="KW-1185">Reference proteome</keyword>
<evidence type="ECO:0000256" key="2">
    <source>
        <dbReference type="ARBA" id="ARBA00023306"/>
    </source>
</evidence>
<dbReference type="GO" id="GO:0032875">
    <property type="term" value="P:regulation of DNA endoreduplication"/>
    <property type="evidence" value="ECO:0007669"/>
    <property type="project" value="InterPro"/>
</dbReference>
<gene>
    <name evidence="4" type="ORF">C1H46_013939</name>
</gene>
<dbReference type="PANTHER" id="PTHR33142">
    <property type="entry name" value="CYCLIN-DEPENDENT PROTEIN KINASE INHIBITOR SMR13"/>
    <property type="match status" value="1"/>
</dbReference>
<name>A0A540MNR0_MALBA</name>
<proteinExistence type="predicted"/>
<evidence type="ECO:0000256" key="1">
    <source>
        <dbReference type="ARBA" id="ARBA00023013"/>
    </source>
</evidence>
<evidence type="ECO:0000313" key="5">
    <source>
        <dbReference type="Proteomes" id="UP000315295"/>
    </source>
</evidence>
<protein>
    <submittedName>
        <fullName evidence="4">Uncharacterized protein</fullName>
    </submittedName>
</protein>
<evidence type="ECO:0000313" key="4">
    <source>
        <dbReference type="EMBL" id="TQE00431.1"/>
    </source>
</evidence>
<dbReference type="STRING" id="106549.A0A540MNR0"/>
<accession>A0A540MNR0</accession>